<comment type="caution">
    <text evidence="1">The sequence shown here is derived from an EMBL/GenBank/DDBJ whole genome shotgun (WGS) entry which is preliminary data.</text>
</comment>
<keyword evidence="2" id="KW-1185">Reference proteome</keyword>
<evidence type="ECO:0000313" key="2">
    <source>
        <dbReference type="Proteomes" id="UP001167357"/>
    </source>
</evidence>
<gene>
    <name evidence="1" type="ORF">M3O51_02840</name>
</gene>
<name>A0ABT0LLQ2_9XANT</name>
<sequence>MTNKPSTDNATRFLAMNPTLLGRVGEIDFYEHPLRGDASPLIGITKDGRRKLTEFYELPSAAELAQVIWNV</sequence>
<evidence type="ECO:0000313" key="1">
    <source>
        <dbReference type="EMBL" id="MCL1550280.1"/>
    </source>
</evidence>
<proteinExistence type="predicted"/>
<dbReference type="Proteomes" id="UP001167357">
    <property type="component" value="Unassembled WGS sequence"/>
</dbReference>
<organism evidence="1 2">
    <name type="scientific">Xanthomonas nasturtii</name>
    <dbReference type="NCBI Taxonomy" id="1843581"/>
    <lineage>
        <taxon>Bacteria</taxon>
        <taxon>Pseudomonadati</taxon>
        <taxon>Pseudomonadota</taxon>
        <taxon>Gammaproteobacteria</taxon>
        <taxon>Lysobacterales</taxon>
        <taxon>Lysobacteraceae</taxon>
        <taxon>Xanthomonas</taxon>
    </lineage>
</organism>
<protein>
    <submittedName>
        <fullName evidence="1">Uncharacterized protein</fullName>
    </submittedName>
</protein>
<reference evidence="1" key="1">
    <citation type="submission" date="2022-04" db="EMBL/GenBank/DDBJ databases">
        <title>Genomic comparison of 19 strains of Xanthomonas nasturtii, a newly emerging watercress pathogen.</title>
        <authorList>
            <person name="Harrison J."/>
            <person name="Greer S."/>
            <person name="Hussain R."/>
            <person name="Lascelles D."/>
            <person name="Roberts M."/>
            <person name="Carter B."/>
            <person name="Bryning A."/>
            <person name="Carroll S."/>
            <person name="Aspin A."/>
            <person name="Cruz L."/>
            <person name="Cruz J."/>
            <person name="Grant M."/>
            <person name="Vicente J."/>
            <person name="Studholme D.J."/>
        </authorList>
    </citation>
    <scope>NUCLEOTIDE SEQUENCE</scope>
    <source>
        <strain evidence="1">10016B</strain>
    </source>
</reference>
<accession>A0ABT0LLQ2</accession>
<dbReference type="RefSeq" id="WP_249047371.1">
    <property type="nucleotide sequence ID" value="NZ_JAMBEC010000012.1"/>
</dbReference>
<dbReference type="EMBL" id="JAMBED010000003">
    <property type="protein sequence ID" value="MCL1550280.1"/>
    <property type="molecule type" value="Genomic_DNA"/>
</dbReference>